<comment type="caution">
    <text evidence="1">The sequence shown here is derived from an EMBL/GenBank/DDBJ whole genome shotgun (WGS) entry which is preliminary data.</text>
</comment>
<name>A0ACC3NIA6_9PEZI</name>
<evidence type="ECO:0000313" key="2">
    <source>
        <dbReference type="Proteomes" id="UP001281147"/>
    </source>
</evidence>
<sequence>MPPMISDDEMESDSAPDMIPAKGKIPTKADEVEDEVDDEDDEDEPDEFRVEKVLKHDFTEDGTTVYQIKWLGYDKKADLTWEPIENLENAMDLVEGYHDKIGGAPIYTGDKSASKKKGGSKPSKRSASAAFDNSPAVEPSAKKRGRKSLPTNMNGTSTTDKKPQLPDGSWETHVLRIQSILEETNTEIKGTKSKSGKTLLGLIEWNDGRKTQHPLNSLRTKCPQKLLDYYEQHLVFKQAPKEEEGVEGMKVEEL</sequence>
<proteinExistence type="predicted"/>
<gene>
    <name evidence="1" type="ORF">LTR37_005788</name>
</gene>
<dbReference type="Proteomes" id="UP001281147">
    <property type="component" value="Unassembled WGS sequence"/>
</dbReference>
<accession>A0ACC3NIA6</accession>
<dbReference type="EMBL" id="JAUTXU010000037">
    <property type="protein sequence ID" value="KAK3717399.1"/>
    <property type="molecule type" value="Genomic_DNA"/>
</dbReference>
<protein>
    <submittedName>
        <fullName evidence="1">Uncharacterized protein</fullName>
    </submittedName>
</protein>
<organism evidence="1 2">
    <name type="scientific">Vermiconidia calcicola</name>
    <dbReference type="NCBI Taxonomy" id="1690605"/>
    <lineage>
        <taxon>Eukaryota</taxon>
        <taxon>Fungi</taxon>
        <taxon>Dikarya</taxon>
        <taxon>Ascomycota</taxon>
        <taxon>Pezizomycotina</taxon>
        <taxon>Dothideomycetes</taxon>
        <taxon>Dothideomycetidae</taxon>
        <taxon>Mycosphaerellales</taxon>
        <taxon>Extremaceae</taxon>
        <taxon>Vermiconidia</taxon>
    </lineage>
</organism>
<evidence type="ECO:0000313" key="1">
    <source>
        <dbReference type="EMBL" id="KAK3717399.1"/>
    </source>
</evidence>
<keyword evidence="2" id="KW-1185">Reference proteome</keyword>
<reference evidence="1" key="1">
    <citation type="submission" date="2023-07" db="EMBL/GenBank/DDBJ databases">
        <title>Black Yeasts Isolated from many extreme environments.</title>
        <authorList>
            <person name="Coleine C."/>
            <person name="Stajich J.E."/>
            <person name="Selbmann L."/>
        </authorList>
    </citation>
    <scope>NUCLEOTIDE SEQUENCE</scope>
    <source>
        <strain evidence="1">CCFEE 5714</strain>
    </source>
</reference>